<accession>A0A328ARJ2</accession>
<dbReference type="Proteomes" id="UP000249725">
    <property type="component" value="Unassembled WGS sequence"/>
</dbReference>
<keyword evidence="1" id="KW-0732">Signal</keyword>
<dbReference type="InterPro" id="IPR022061">
    <property type="entry name" value="DUF3617"/>
</dbReference>
<keyword evidence="3" id="KW-1185">Reference proteome</keyword>
<dbReference type="EMBL" id="QFYR01000001">
    <property type="protein sequence ID" value="RAK57257.1"/>
    <property type="molecule type" value="Genomic_DNA"/>
</dbReference>
<dbReference type="OrthoDB" id="7405484at2"/>
<feature type="chain" id="PRO_5016261439" description="DUF3617 domain-containing protein" evidence="1">
    <location>
        <begin position="37"/>
        <end position="168"/>
    </location>
</feature>
<dbReference type="AlphaFoldDB" id="A0A328ARJ2"/>
<reference evidence="3" key="1">
    <citation type="submission" date="2018-05" db="EMBL/GenBank/DDBJ databases">
        <authorList>
            <person name="Li X."/>
        </authorList>
    </citation>
    <scope>NUCLEOTIDE SEQUENCE [LARGE SCALE GENOMIC DNA]</scope>
    <source>
        <strain evidence="3">YIM 73061</strain>
    </source>
</reference>
<protein>
    <recommendedName>
        <fullName evidence="4">DUF3617 domain-containing protein</fullName>
    </recommendedName>
</protein>
<gene>
    <name evidence="2" type="ORF">DJ018_04735</name>
</gene>
<comment type="caution">
    <text evidence="2">The sequence shown here is derived from an EMBL/GenBank/DDBJ whole genome shotgun (WGS) entry which is preliminary data.</text>
</comment>
<evidence type="ECO:0000313" key="3">
    <source>
        <dbReference type="Proteomes" id="UP000249725"/>
    </source>
</evidence>
<name>A0A328ARJ2_9CAUL</name>
<organism evidence="2 3">
    <name type="scientific">Phenylobacterium deserti</name>
    <dbReference type="NCBI Taxonomy" id="1914756"/>
    <lineage>
        <taxon>Bacteria</taxon>
        <taxon>Pseudomonadati</taxon>
        <taxon>Pseudomonadota</taxon>
        <taxon>Alphaproteobacteria</taxon>
        <taxon>Caulobacterales</taxon>
        <taxon>Caulobacteraceae</taxon>
        <taxon>Phenylobacterium</taxon>
    </lineage>
</organism>
<evidence type="ECO:0008006" key="4">
    <source>
        <dbReference type="Google" id="ProtNLM"/>
    </source>
</evidence>
<sequence length="168" mass="17473">MRLACCGCSTAAELAVPYRRLALFAVLAASATQAQAPVMAQPGQWQIAVTFDQAAGGGLSPEALNAINGNQGTREVCVKPGDWQTKAGELFAVPDGKCETAGLTTTSNSARFTLRCVDPSGAPIESQVSAQIQPVAYRSEARMSAKGQDGSPFTLRAVVEAKRLGDCP</sequence>
<evidence type="ECO:0000256" key="1">
    <source>
        <dbReference type="SAM" id="SignalP"/>
    </source>
</evidence>
<proteinExistence type="predicted"/>
<dbReference type="Pfam" id="PF12276">
    <property type="entry name" value="DUF3617"/>
    <property type="match status" value="1"/>
</dbReference>
<feature type="signal peptide" evidence="1">
    <location>
        <begin position="1"/>
        <end position="36"/>
    </location>
</feature>
<evidence type="ECO:0000313" key="2">
    <source>
        <dbReference type="EMBL" id="RAK57257.1"/>
    </source>
</evidence>